<proteinExistence type="predicted"/>
<feature type="transmembrane region" description="Helical" evidence="1">
    <location>
        <begin position="132"/>
        <end position="151"/>
    </location>
</feature>
<evidence type="ECO:0000313" key="3">
    <source>
        <dbReference type="Proteomes" id="UP001432202"/>
    </source>
</evidence>
<organism evidence="2 3">
    <name type="scientific">Sulfolobus tengchongensis</name>
    <dbReference type="NCBI Taxonomy" id="207809"/>
    <lineage>
        <taxon>Archaea</taxon>
        <taxon>Thermoproteota</taxon>
        <taxon>Thermoprotei</taxon>
        <taxon>Sulfolobales</taxon>
        <taxon>Sulfolobaceae</taxon>
        <taxon>Sulfolobus</taxon>
    </lineage>
</organism>
<keyword evidence="3" id="KW-1185">Reference proteome</keyword>
<evidence type="ECO:0000256" key="1">
    <source>
        <dbReference type="SAM" id="Phobius"/>
    </source>
</evidence>
<dbReference type="InterPro" id="IPR009321">
    <property type="entry name" value="DUF973"/>
</dbReference>
<dbReference type="Pfam" id="PF06157">
    <property type="entry name" value="DUF973"/>
    <property type="match status" value="1"/>
</dbReference>
<feature type="transmembrane region" description="Helical" evidence="1">
    <location>
        <begin position="182"/>
        <end position="204"/>
    </location>
</feature>
<feature type="transmembrane region" description="Helical" evidence="1">
    <location>
        <begin position="20"/>
        <end position="39"/>
    </location>
</feature>
<keyword evidence="1" id="KW-0472">Membrane</keyword>
<evidence type="ECO:0000313" key="2">
    <source>
        <dbReference type="EMBL" id="WWQ59331.1"/>
    </source>
</evidence>
<dbReference type="RefSeq" id="WP_338598411.1">
    <property type="nucleotide sequence ID" value="NZ_CP146016.1"/>
</dbReference>
<gene>
    <name evidence="2" type="ORF">V6M85_07395</name>
</gene>
<protein>
    <submittedName>
        <fullName evidence="2">DUF973 family protein</fullName>
    </submittedName>
</protein>
<keyword evidence="1" id="KW-1133">Transmembrane helix</keyword>
<feature type="transmembrane region" description="Helical" evidence="1">
    <location>
        <begin position="158"/>
        <end position="176"/>
    </location>
</feature>
<sequence>MSLSNNEEFRALLYLRRGILDLVVITLIELLSILLIFVMEYLRLTIALQNFFITLPASVASVLLLFIAYSDVKRGYFYSEKVGIRIKTSNIVSPLLLLLFLLSLIGLSSYILTLVGLFTSISNAILNSAETLLRLFAFVTFVFLGFSYKIVGDHYKNDYISIGSLAFILGVVVFIFNYRYGGLLAFISIITIYVGFSNILGGLTKPSTINGVLRSNGEAEVLVYSESEAQITNAYIVGTQYVSNSITPTILNKGYTTLKINFNTTLPLNVNNNYIIRLILANGKNIDVNVIFQQ</sequence>
<dbReference type="AlphaFoldDB" id="A0AAX4KYL4"/>
<accession>A0AAX4KYL4</accession>
<dbReference type="EMBL" id="CP146016">
    <property type="protein sequence ID" value="WWQ59331.1"/>
    <property type="molecule type" value="Genomic_DNA"/>
</dbReference>
<keyword evidence="1" id="KW-0812">Transmembrane</keyword>
<feature type="transmembrane region" description="Helical" evidence="1">
    <location>
        <begin position="91"/>
        <end position="112"/>
    </location>
</feature>
<reference evidence="2 3" key="1">
    <citation type="submission" date="2024-02" db="EMBL/GenBank/DDBJ databases">
        <title>STSV induces naive adaptation in Sulfolobus.</title>
        <authorList>
            <person name="Xiang X."/>
            <person name="Song M."/>
        </authorList>
    </citation>
    <scope>NUCLEOTIDE SEQUENCE [LARGE SCALE GENOMIC DNA]</scope>
    <source>
        <strain evidence="2 3">RT2</strain>
    </source>
</reference>
<dbReference type="GeneID" id="89336581"/>
<name>A0AAX4KYL4_9CREN</name>
<dbReference type="Proteomes" id="UP001432202">
    <property type="component" value="Chromosome"/>
</dbReference>
<feature type="transmembrane region" description="Helical" evidence="1">
    <location>
        <begin position="51"/>
        <end position="70"/>
    </location>
</feature>